<protein>
    <submittedName>
        <fullName evidence="3">Uncharacterized protein</fullName>
    </submittedName>
</protein>
<feature type="coiled-coil region" evidence="1">
    <location>
        <begin position="197"/>
        <end position="231"/>
    </location>
</feature>
<evidence type="ECO:0000313" key="4">
    <source>
        <dbReference type="Proteomes" id="UP000030764"/>
    </source>
</evidence>
<organism evidence="3 4">
    <name type="scientific">Trichuris suis</name>
    <name type="common">pig whipworm</name>
    <dbReference type="NCBI Taxonomy" id="68888"/>
    <lineage>
        <taxon>Eukaryota</taxon>
        <taxon>Metazoa</taxon>
        <taxon>Ecdysozoa</taxon>
        <taxon>Nematoda</taxon>
        <taxon>Enoplea</taxon>
        <taxon>Dorylaimia</taxon>
        <taxon>Trichinellida</taxon>
        <taxon>Trichuridae</taxon>
        <taxon>Trichuris</taxon>
    </lineage>
</organism>
<proteinExistence type="predicted"/>
<feature type="coiled-coil region" evidence="1">
    <location>
        <begin position="963"/>
        <end position="1008"/>
    </location>
</feature>
<evidence type="ECO:0000256" key="1">
    <source>
        <dbReference type="SAM" id="Coils"/>
    </source>
</evidence>
<dbReference type="EMBL" id="KL363289">
    <property type="protein sequence ID" value="KFD48586.1"/>
    <property type="molecule type" value="Genomic_DNA"/>
</dbReference>
<evidence type="ECO:0000256" key="2">
    <source>
        <dbReference type="SAM" id="MobiDB-lite"/>
    </source>
</evidence>
<accession>A0A085LUE0</accession>
<name>A0A085LUE0_9BILA</name>
<gene>
    <name evidence="3" type="ORF">M513_10520</name>
</gene>
<reference evidence="3 4" key="1">
    <citation type="journal article" date="2014" name="Nat. Genet.">
        <title>Genome and transcriptome of the porcine whipworm Trichuris suis.</title>
        <authorList>
            <person name="Jex A.R."/>
            <person name="Nejsum P."/>
            <person name="Schwarz E.M."/>
            <person name="Hu L."/>
            <person name="Young N.D."/>
            <person name="Hall R.S."/>
            <person name="Korhonen P.K."/>
            <person name="Liao S."/>
            <person name="Thamsborg S."/>
            <person name="Xia J."/>
            <person name="Xu P."/>
            <person name="Wang S."/>
            <person name="Scheerlinck J.P."/>
            <person name="Hofmann A."/>
            <person name="Sternberg P.W."/>
            <person name="Wang J."/>
            <person name="Gasser R.B."/>
        </authorList>
    </citation>
    <scope>NUCLEOTIDE SEQUENCE [LARGE SCALE GENOMIC DNA]</scope>
    <source>
        <strain evidence="3">DCEP-RM93M</strain>
    </source>
</reference>
<keyword evidence="1" id="KW-0175">Coiled coil</keyword>
<dbReference type="Proteomes" id="UP000030764">
    <property type="component" value="Unassembled WGS sequence"/>
</dbReference>
<feature type="coiled-coil region" evidence="1">
    <location>
        <begin position="832"/>
        <end position="904"/>
    </location>
</feature>
<evidence type="ECO:0000313" key="3">
    <source>
        <dbReference type="EMBL" id="KFD48586.1"/>
    </source>
</evidence>
<feature type="region of interest" description="Disordered" evidence="2">
    <location>
        <begin position="635"/>
        <end position="659"/>
    </location>
</feature>
<sequence length="1047" mass="118648">MYDASDFTEERRYSMRTSLPELQILNDDETVESMSNVQREPDGEKNFIRKIKWKLHARSMISHFNAWKLLYSDLSEISNGSSDTMAIRNMAKRPPGLEKQVEMFKRQNLSLRVEVYYLKTRLREAGITCECPDPREYQLDTATLNGIVPVKSVEFDLTTKQVEKLDTIYKIRSTALQHELEQERCKSQAAENLRLKCQKLEQDKISLLSFLEKLKNENSLLRNAMAAMNESSESYSSSITNTMNKKDKGVLQRSLTQIHQQSLLKKKPQNQCFQEAQPVKITVEERCLQAESRVEELQCILNQRPPGLLQSVFPAINVASVFSSKEEVQGSNSSNDNKDAELLSTECRKCRRYEQVLAAIRKKFAGKQGTRQDDSSANHSEADEPHLNAINDSINRWLQKSLCAQEDREAFKQKFRCIYSANSQLCKRMQESASILREVCAKLADTGVDISDLTELHLLQDDMLLKLNATESLITAIETSISLAMPTNDEVSRLQEQLAHVQTLLEQRDSHIEVLKKTIENKIELIECLKYRLDEVEANNFINVPQPTNPCCNDAAVQCKTTFDAENFQWPALVLSVFPGLDTITEQFIFFLDVLTDVIGGDCNEDDKERLILNLCDHFRENLLPCFQALETGETSGVTENGGSKRTEQENAESDSTSVSERIVDDSLDKMKDSFPETAGTTALNRSLLRKSHQQCCLAPDVMFSLCKEIRTALELLGCIQKNAAEVKEHFRQLTMTIQLCVDFSQKLFFHMRSAGKEEVTIIEEACSENVTGAALCSAQLLQSNSHLEVEEMSLSRLVHQTDIVTSSSPFMLNASAAGRIQYLLASNQRCSEQMEAVVDKMNQNNREMEMAILKRKKMSQELQLLRDREMRLIEENDKAKEKIDLLEEELTLLKRQVNCNEEGTLTGCSKGEFLVNRSDSSAEVRNTARKVGTTTIAEITEGTLYVDNSSKPARSQPEAAKNAKLLAEVELYKEELKKAKDELNFTLKSLQEEQDTKTAAAREITEDIKRTADLFLIMGLHSFLMTRTALLYGQNAGQGIYTKSTD</sequence>
<keyword evidence="4" id="KW-1185">Reference proteome</keyword>
<dbReference type="AlphaFoldDB" id="A0A085LUE0"/>